<protein>
    <submittedName>
        <fullName evidence="2">Uncharacterized protein</fullName>
    </submittedName>
</protein>
<proteinExistence type="predicted"/>
<keyword evidence="3" id="KW-1185">Reference proteome</keyword>
<dbReference type="Gene3D" id="3.40.220.10">
    <property type="entry name" value="Leucine Aminopeptidase, subunit E, domain 1"/>
    <property type="match status" value="1"/>
</dbReference>
<organism evidence="2 3">
    <name type="scientific">Angomonas deanei</name>
    <dbReference type="NCBI Taxonomy" id="59799"/>
    <lineage>
        <taxon>Eukaryota</taxon>
        <taxon>Discoba</taxon>
        <taxon>Euglenozoa</taxon>
        <taxon>Kinetoplastea</taxon>
        <taxon>Metakinetoplastina</taxon>
        <taxon>Trypanosomatida</taxon>
        <taxon>Trypanosomatidae</taxon>
        <taxon>Strigomonadinae</taxon>
        <taxon>Angomonas</taxon>
    </lineage>
</organism>
<reference evidence="2 3" key="1">
    <citation type="submission" date="2020-08" db="EMBL/GenBank/DDBJ databases">
        <authorList>
            <person name="Newling K."/>
            <person name="Davey J."/>
            <person name="Forrester S."/>
        </authorList>
    </citation>
    <scope>NUCLEOTIDE SEQUENCE [LARGE SCALE GENOMIC DNA]</scope>
    <source>
        <strain evidence="3">Crithidia deanei Carvalho (ATCC PRA-265)</strain>
    </source>
</reference>
<accession>A0A7G2CNS3</accession>
<dbReference type="AlphaFoldDB" id="A0A7G2CNS3"/>
<dbReference type="Proteomes" id="UP000515908">
    <property type="component" value="Chromosome 18"/>
</dbReference>
<feature type="compositionally biased region" description="Basic and acidic residues" evidence="1">
    <location>
        <begin position="130"/>
        <end position="166"/>
    </location>
</feature>
<dbReference type="OrthoDB" id="10678447at2759"/>
<sequence length="172" mass="18708">MGQITKRYGAEAQKAYDQSIAERALGDVVVTEVGPASREGRIFIASLVAQEPAPSGQIPLMNNSALQKCLGHCVDFCRRQSASLHLVKPASGTEVNWAEVEVFLKEKSASKKVHVLVYGADPHSTSHPNPEVKRPRADSAGEGKEIESVTEKKPKREVSAEDKSNRNGDFLQ</sequence>
<dbReference type="EMBL" id="LR877162">
    <property type="protein sequence ID" value="CAD2220601.1"/>
    <property type="molecule type" value="Genomic_DNA"/>
</dbReference>
<evidence type="ECO:0000256" key="1">
    <source>
        <dbReference type="SAM" id="MobiDB-lite"/>
    </source>
</evidence>
<name>A0A7G2CNS3_9TRYP</name>
<dbReference type="VEuPathDB" id="TriTrypDB:ADEAN_000812300"/>
<feature type="region of interest" description="Disordered" evidence="1">
    <location>
        <begin position="120"/>
        <end position="172"/>
    </location>
</feature>
<dbReference type="SUPFAM" id="SSF52949">
    <property type="entry name" value="Macro domain-like"/>
    <property type="match status" value="1"/>
</dbReference>
<evidence type="ECO:0000313" key="3">
    <source>
        <dbReference type="Proteomes" id="UP000515908"/>
    </source>
</evidence>
<dbReference type="InterPro" id="IPR043472">
    <property type="entry name" value="Macro_dom-like"/>
</dbReference>
<gene>
    <name evidence="2" type="ORF">ADEAN_000812300</name>
</gene>
<evidence type="ECO:0000313" key="2">
    <source>
        <dbReference type="EMBL" id="CAD2220601.1"/>
    </source>
</evidence>